<sequence length="96" mass="10384">MGGTSAAMNRDRNKFLVSWGIAFTLSVEMAVAVIVPLLIGRWLDAKTGKSPWFTIGGVILGGAAAIRSAYRTLTSLRRELGDGGDKERTDSRDKEK</sequence>
<keyword evidence="1" id="KW-1133">Transmembrane helix</keyword>
<feature type="transmembrane region" description="Helical" evidence="1">
    <location>
        <begin position="15"/>
        <end position="39"/>
    </location>
</feature>
<gene>
    <name evidence="2" type="ORF">C4520_14635</name>
</gene>
<evidence type="ECO:0000313" key="2">
    <source>
        <dbReference type="EMBL" id="RJP18360.1"/>
    </source>
</evidence>
<accession>A0A3A4NMI5</accession>
<dbReference type="InterPro" id="IPR032820">
    <property type="entry name" value="ATPase_put"/>
</dbReference>
<comment type="caution">
    <text evidence="2">The sequence shown here is derived from an EMBL/GenBank/DDBJ whole genome shotgun (WGS) entry which is preliminary data.</text>
</comment>
<keyword evidence="1" id="KW-0812">Transmembrane</keyword>
<evidence type="ECO:0000256" key="1">
    <source>
        <dbReference type="SAM" id="Phobius"/>
    </source>
</evidence>
<proteinExistence type="predicted"/>
<reference evidence="2 3" key="1">
    <citation type="journal article" date="2017" name="ISME J.">
        <title>Energy and carbon metabolisms in a deep terrestrial subsurface fluid microbial community.</title>
        <authorList>
            <person name="Momper L."/>
            <person name="Jungbluth S.P."/>
            <person name="Lee M.D."/>
            <person name="Amend J.P."/>
        </authorList>
    </citation>
    <scope>NUCLEOTIDE SEQUENCE [LARGE SCALE GENOMIC DNA]</scope>
    <source>
        <strain evidence="2">SURF_5</strain>
    </source>
</reference>
<keyword evidence="1" id="KW-0472">Membrane</keyword>
<name>A0A3A4NMI5_ABYX5</name>
<evidence type="ECO:0000313" key="3">
    <source>
        <dbReference type="Proteomes" id="UP000265882"/>
    </source>
</evidence>
<protein>
    <submittedName>
        <fullName evidence="2">AtpZ/AtpI family protein</fullName>
    </submittedName>
</protein>
<dbReference type="AlphaFoldDB" id="A0A3A4NMI5"/>
<feature type="transmembrane region" description="Helical" evidence="1">
    <location>
        <begin position="51"/>
        <end position="70"/>
    </location>
</feature>
<dbReference type="Pfam" id="PF09527">
    <property type="entry name" value="ATPase_gene1"/>
    <property type="match status" value="1"/>
</dbReference>
<dbReference type="EMBL" id="QZKU01000102">
    <property type="protein sequence ID" value="RJP18360.1"/>
    <property type="molecule type" value="Genomic_DNA"/>
</dbReference>
<dbReference type="Proteomes" id="UP000265882">
    <property type="component" value="Unassembled WGS sequence"/>
</dbReference>
<organism evidence="2 3">
    <name type="scientific">Abyssobacteria bacterium (strain SURF_5)</name>
    <dbReference type="NCBI Taxonomy" id="2093360"/>
    <lineage>
        <taxon>Bacteria</taxon>
        <taxon>Pseudomonadati</taxon>
        <taxon>Candidatus Hydrogenedentota</taxon>
        <taxon>Candidatus Abyssobacteria</taxon>
    </lineage>
</organism>